<organism evidence="2 3">
    <name type="scientific">Spirosoma flavum</name>
    <dbReference type="NCBI Taxonomy" id="2048557"/>
    <lineage>
        <taxon>Bacteria</taxon>
        <taxon>Pseudomonadati</taxon>
        <taxon>Bacteroidota</taxon>
        <taxon>Cytophagia</taxon>
        <taxon>Cytophagales</taxon>
        <taxon>Cytophagaceae</taxon>
        <taxon>Spirosoma</taxon>
    </lineage>
</organism>
<feature type="transmembrane region" description="Helical" evidence="1">
    <location>
        <begin position="38"/>
        <end position="63"/>
    </location>
</feature>
<accession>A0ABW6AEF2</accession>
<proteinExistence type="predicted"/>
<evidence type="ECO:0000313" key="2">
    <source>
        <dbReference type="EMBL" id="MFD2932778.1"/>
    </source>
</evidence>
<reference evidence="3" key="1">
    <citation type="journal article" date="2019" name="Int. J. Syst. Evol. Microbiol.">
        <title>The Global Catalogue of Microorganisms (GCM) 10K type strain sequencing project: providing services to taxonomists for standard genome sequencing and annotation.</title>
        <authorList>
            <consortium name="The Broad Institute Genomics Platform"/>
            <consortium name="The Broad Institute Genome Sequencing Center for Infectious Disease"/>
            <person name="Wu L."/>
            <person name="Ma J."/>
        </authorList>
    </citation>
    <scope>NUCLEOTIDE SEQUENCE [LARGE SCALE GENOMIC DNA]</scope>
    <source>
        <strain evidence="3">KCTC 52490</strain>
    </source>
</reference>
<keyword evidence="1" id="KW-0812">Transmembrane</keyword>
<feature type="transmembrane region" description="Helical" evidence="1">
    <location>
        <begin position="6"/>
        <end position="26"/>
    </location>
</feature>
<comment type="caution">
    <text evidence="2">The sequence shown here is derived from an EMBL/GenBank/DDBJ whole genome shotgun (WGS) entry which is preliminary data.</text>
</comment>
<keyword evidence="3" id="KW-1185">Reference proteome</keyword>
<dbReference type="EMBL" id="JBHUOM010000001">
    <property type="protein sequence ID" value="MFD2932778.1"/>
    <property type="molecule type" value="Genomic_DNA"/>
</dbReference>
<sequence length="69" mass="7437">MKHVGIGLLAALIGYVVIAAIGYFLLLKLSSNGHDRSVEASMTSIFIFGPVGAIITFIVAFIWSKNVFH</sequence>
<keyword evidence="1" id="KW-1133">Transmembrane helix</keyword>
<protein>
    <submittedName>
        <fullName evidence="2">Uncharacterized protein</fullName>
    </submittedName>
</protein>
<keyword evidence="1" id="KW-0472">Membrane</keyword>
<dbReference type="Proteomes" id="UP001597512">
    <property type="component" value="Unassembled WGS sequence"/>
</dbReference>
<evidence type="ECO:0000313" key="3">
    <source>
        <dbReference type="Proteomes" id="UP001597512"/>
    </source>
</evidence>
<dbReference type="RefSeq" id="WP_381496965.1">
    <property type="nucleotide sequence ID" value="NZ_JBHUOM010000001.1"/>
</dbReference>
<name>A0ABW6AEF2_9BACT</name>
<gene>
    <name evidence="2" type="ORF">ACFS25_03250</name>
</gene>
<evidence type="ECO:0000256" key="1">
    <source>
        <dbReference type="SAM" id="Phobius"/>
    </source>
</evidence>